<dbReference type="AlphaFoldDB" id="A0A7Z0RMM4"/>
<feature type="coiled-coil region" evidence="1">
    <location>
        <begin position="646"/>
        <end position="707"/>
    </location>
</feature>
<name>A0A7Z0RMM4_9HYPH</name>
<gene>
    <name evidence="3" type="ORF">HX900_17515</name>
</gene>
<feature type="compositionally biased region" description="Low complexity" evidence="2">
    <location>
        <begin position="621"/>
        <end position="636"/>
    </location>
</feature>
<sequence length="723" mass="81106">MTASPNKKLREQGQRWIGKIKAAEKLEKDWLDDAAKAVRAYTNEEKAENDEKALGSRYDFNILFANVETIVPAVINSPPVPDIRRRFNDPDPAARIVADIMERAISVQIDDSRLQVEMESGAQDAFLAGRGIVRLKFKSDILGGEPTDQDIRDADADGDEAPDNGRSSIEIGATMFNEGLDEVETSGASETPYGFQSAGIGGNGEPPIEPERVENERICFEAVSWKDYRHGPAKRWEDRQWDAFRFVIPKEDEEESFDTNLIISQFDEGEKNTWSNSDGDICGWEVWCKKTRKVKFISDDGVMLKTIDDPLGLKEFFPISTPMQPIEITGRLRPVNPFSIYRKLADQLDTITKRIDVLTKAMKVKGWYAGEAGDLKSVMALEDNEFAPIDNGELWSKSQGGIAAAIAFWPVEKFIVVLRELYTDREQTKQAIYEITGISDIVRGASTASETATAQNIKSQWGSLRIQKMQRMMERCARDLFVMMSEIIPKLFSLKTLEEMTGIPLLPKPADTPDQQKLKVDVIELLKRPLASYYRVDVESDSTIRADLTRQKQEVSQFLQGSSAYFAAVAPLVQQGALPADAAVEIFASTSRMFNLGKSVEDTLEKMVMDARAKAEQARNQPQGQPGTQEPTPEQTDAAIKVKQAQQEEERRAAEFQTRMERETAKAGIDSQKSQRELAIKVLEEELKRLEVEAKQLDVQIKRIDLASKAGTIMQPQSQEMAQ</sequence>
<comment type="caution">
    <text evidence="3">The sequence shown here is derived from an EMBL/GenBank/DDBJ whole genome shotgun (WGS) entry which is preliminary data.</text>
</comment>
<protein>
    <recommendedName>
        <fullName evidence="5">Portal protein</fullName>
    </recommendedName>
</protein>
<dbReference type="RefSeq" id="WP_180695262.1">
    <property type="nucleotide sequence ID" value="NZ_JACCPJ010000002.1"/>
</dbReference>
<feature type="region of interest" description="Disordered" evidence="2">
    <location>
        <begin position="144"/>
        <end position="167"/>
    </location>
</feature>
<accession>A0A7Z0RMM4</accession>
<feature type="region of interest" description="Disordered" evidence="2">
    <location>
        <begin position="612"/>
        <end position="638"/>
    </location>
</feature>
<proteinExistence type="predicted"/>
<evidence type="ECO:0008006" key="5">
    <source>
        <dbReference type="Google" id="ProtNLM"/>
    </source>
</evidence>
<evidence type="ECO:0000256" key="1">
    <source>
        <dbReference type="SAM" id="Coils"/>
    </source>
</evidence>
<evidence type="ECO:0000313" key="4">
    <source>
        <dbReference type="Proteomes" id="UP000532162"/>
    </source>
</evidence>
<reference evidence="3 4" key="1">
    <citation type="submission" date="2020-07" db="EMBL/GenBank/DDBJ databases">
        <authorList>
            <person name="Sun Q."/>
        </authorList>
    </citation>
    <scope>NUCLEOTIDE SEQUENCE [LARGE SCALE GENOMIC DNA]</scope>
    <source>
        <strain evidence="3 4">WYCCWR 11290</strain>
    </source>
</reference>
<dbReference type="EMBL" id="JACCPJ010000002">
    <property type="protein sequence ID" value="NZD62905.1"/>
    <property type="molecule type" value="Genomic_DNA"/>
</dbReference>
<dbReference type="Proteomes" id="UP000532162">
    <property type="component" value="Unassembled WGS sequence"/>
</dbReference>
<organism evidence="3 4">
    <name type="scientific">Rhizobium changzhiense</name>
    <dbReference type="NCBI Taxonomy" id="2692317"/>
    <lineage>
        <taxon>Bacteria</taxon>
        <taxon>Pseudomonadati</taxon>
        <taxon>Pseudomonadota</taxon>
        <taxon>Alphaproteobacteria</taxon>
        <taxon>Hyphomicrobiales</taxon>
        <taxon>Rhizobiaceae</taxon>
        <taxon>Rhizobium/Agrobacterium group</taxon>
        <taxon>Rhizobium</taxon>
    </lineage>
</organism>
<evidence type="ECO:0000256" key="2">
    <source>
        <dbReference type="SAM" id="MobiDB-lite"/>
    </source>
</evidence>
<evidence type="ECO:0000313" key="3">
    <source>
        <dbReference type="EMBL" id="NZD62905.1"/>
    </source>
</evidence>
<keyword evidence="1" id="KW-0175">Coiled coil</keyword>